<dbReference type="PROSITE" id="PS51257">
    <property type="entry name" value="PROKAR_LIPOPROTEIN"/>
    <property type="match status" value="1"/>
</dbReference>
<dbReference type="AlphaFoldDB" id="A0A7W4K0L6"/>
<accession>A0A7W4K0L6</accession>
<proteinExistence type="predicted"/>
<keyword evidence="1" id="KW-0472">Membrane</keyword>
<keyword evidence="1" id="KW-1133">Transmembrane helix</keyword>
<sequence>MRDIVRRATSVATIVVIIAGACLMVGGFGFQVPFCLDMLDWYGRHIPIFVLLMLGNAIRIRGRQDVPYAERVRQGW</sequence>
<name>A0A7W4K0L6_9PROT</name>
<dbReference type="Proteomes" id="UP000530320">
    <property type="component" value="Unassembled WGS sequence"/>
</dbReference>
<evidence type="ECO:0000256" key="1">
    <source>
        <dbReference type="SAM" id="Phobius"/>
    </source>
</evidence>
<protein>
    <submittedName>
        <fullName evidence="2">Uncharacterized protein</fullName>
    </submittedName>
</protein>
<feature type="transmembrane region" description="Helical" evidence="1">
    <location>
        <begin position="42"/>
        <end position="58"/>
    </location>
</feature>
<evidence type="ECO:0000313" key="2">
    <source>
        <dbReference type="EMBL" id="MBB2198139.1"/>
    </source>
</evidence>
<dbReference type="EMBL" id="JABEQP010000007">
    <property type="protein sequence ID" value="MBB2198139.1"/>
    <property type="molecule type" value="Genomic_DNA"/>
</dbReference>
<comment type="caution">
    <text evidence="2">The sequence shown here is derived from an EMBL/GenBank/DDBJ whole genome shotgun (WGS) entry which is preliminary data.</text>
</comment>
<keyword evidence="1" id="KW-0812">Transmembrane</keyword>
<organism evidence="2 3">
    <name type="scientific">Gluconacetobacter dulcium</name>
    <dbReference type="NCBI Taxonomy" id="2729096"/>
    <lineage>
        <taxon>Bacteria</taxon>
        <taxon>Pseudomonadati</taxon>
        <taxon>Pseudomonadota</taxon>
        <taxon>Alphaproteobacteria</taxon>
        <taxon>Acetobacterales</taxon>
        <taxon>Acetobacteraceae</taxon>
        <taxon>Gluconacetobacter</taxon>
    </lineage>
</organism>
<gene>
    <name evidence="2" type="ORF">HLH44_11860</name>
</gene>
<dbReference type="RefSeq" id="WP_183009402.1">
    <property type="nucleotide sequence ID" value="NZ_JABEQP010000007.1"/>
</dbReference>
<evidence type="ECO:0000313" key="3">
    <source>
        <dbReference type="Proteomes" id="UP000530320"/>
    </source>
</evidence>
<feature type="transmembrane region" description="Helical" evidence="1">
    <location>
        <begin position="12"/>
        <end position="30"/>
    </location>
</feature>
<reference evidence="2 3" key="1">
    <citation type="submission" date="2020-04" db="EMBL/GenBank/DDBJ databases">
        <title>Description of novel Gluconacetobacter.</title>
        <authorList>
            <person name="Sombolestani A."/>
        </authorList>
    </citation>
    <scope>NUCLEOTIDE SEQUENCE [LARGE SCALE GENOMIC DNA]</scope>
    <source>
        <strain evidence="2 3">LMG 22058</strain>
    </source>
</reference>